<name>L0CLC5_9ABAC</name>
<sequence>MQHANIVLNDSVYSVPVLIKNDAIFIRKMDLPSTIRYKHHVLNYLNLYPNVAIVNEYNCNRVTKNNYVTKNKTAKSLQDLCLNKIAVSLKKPFRKIKFLHAAQLMRDTILSLKLPFVFNPILLQKKIPLHCRVGYVQKSKLERLDKCIRGHAVTEEQQKQDYLIDFFCTVCALDVFKIK</sequence>
<proteinExistence type="predicted"/>
<dbReference type="GeneID" id="14340147"/>
<reference evidence="1 2" key="1">
    <citation type="journal article" date="2012" name="J. Virol.">
        <title>Genome of Thysanoplusia orichalcea multiple nucleopolyhedrovirus lacks the superoxide dismutase gene.</title>
        <authorList>
            <person name="Wang Y.S."/>
            <person name="Huang G.H."/>
            <person name="Cheng X.H."/>
            <person name="Wang X."/>
            <person name="Garretson T.A."/>
            <person name="Dai L.Y."/>
            <person name="Zhang C.X."/>
            <person name="Cheng X.W."/>
        </authorList>
    </citation>
    <scope>NUCLEOTIDE SEQUENCE [LARGE SCALE GENOMIC DNA]</scope>
    <source>
        <strain evidence="1">P2</strain>
    </source>
</reference>
<evidence type="ECO:0000313" key="1">
    <source>
        <dbReference type="EMBL" id="AGA16235.1"/>
    </source>
</evidence>
<evidence type="ECO:0000313" key="2">
    <source>
        <dbReference type="Proteomes" id="UP000202315"/>
    </source>
</evidence>
<dbReference type="KEGG" id="vg:14340147"/>
<accession>L0CLC5</accession>
<dbReference type="Pfam" id="PF25303">
    <property type="entry name" value="DUF7879"/>
    <property type="match status" value="1"/>
</dbReference>
<dbReference type="Proteomes" id="UP000202315">
    <property type="component" value="Segment"/>
</dbReference>
<dbReference type="RefSeq" id="YP_007250491.1">
    <property type="nucleotide sequence ID" value="NC_019945.1"/>
</dbReference>
<dbReference type="OrthoDB" id="34301at10239"/>
<dbReference type="EMBL" id="JX467702">
    <property type="protein sequence ID" value="AGA16235.1"/>
    <property type="molecule type" value="Genomic_DNA"/>
</dbReference>
<keyword evidence="2" id="KW-1185">Reference proteome</keyword>
<dbReference type="InterPro" id="IPR057201">
    <property type="entry name" value="DUF7879"/>
</dbReference>
<protein>
    <submittedName>
        <fullName evidence="1">Uncharacterized protein</fullName>
    </submittedName>
</protein>
<organism evidence="1 2">
    <name type="scientific">Thysanoplusia orichalcea nucleopolyhedrovirus</name>
    <dbReference type="NCBI Taxonomy" id="101850"/>
    <lineage>
        <taxon>Viruses</taxon>
        <taxon>Viruses incertae sedis</taxon>
        <taxon>Naldaviricetes</taxon>
        <taxon>Lefavirales</taxon>
        <taxon>Baculoviridae</taxon>
        <taxon>Alphabaculovirus</taxon>
        <taxon>Alphabaculovirus thorichlaceae</taxon>
    </lineage>
</organism>